<sequence>MDLDRLDQRWGRRVAGISTSSISGGAEAMGAGNACFPATSRVAAIPWVELVETRVSRSACWMLSDRFDGSRQARSTVGAPCCGDLDELDQRWCRGFGSGECLLPRTSRVAASPWVELVETLVSRSACWMFSDRFDGSRQARSTVRAPCCGDLDELDQRWCRGFGSGECVLRDFPGRRQSVGRACRDLGEPLCVLDVLGPCCRDLDSLDQLRAR</sequence>
<evidence type="ECO:0000313" key="1">
    <source>
        <dbReference type="EMBL" id="NYJ21011.1"/>
    </source>
</evidence>
<proteinExistence type="predicted"/>
<reference evidence="1 2" key="1">
    <citation type="submission" date="2020-07" db="EMBL/GenBank/DDBJ databases">
        <title>Sequencing the genomes of 1000 actinobacteria strains.</title>
        <authorList>
            <person name="Klenk H.-P."/>
        </authorList>
    </citation>
    <scope>NUCLEOTIDE SEQUENCE [LARGE SCALE GENOMIC DNA]</scope>
    <source>
        <strain evidence="1 2">LI1</strain>
    </source>
</reference>
<dbReference type="EMBL" id="JACCFM010000001">
    <property type="protein sequence ID" value="NYJ21011.1"/>
    <property type="molecule type" value="Genomic_DNA"/>
</dbReference>
<dbReference type="AlphaFoldDB" id="A0A7Z0EG23"/>
<dbReference type="Proteomes" id="UP000537260">
    <property type="component" value="Unassembled WGS sequence"/>
</dbReference>
<protein>
    <submittedName>
        <fullName evidence="1">Uncharacterized protein</fullName>
    </submittedName>
</protein>
<gene>
    <name evidence="1" type="ORF">HNR05_002802</name>
</gene>
<keyword evidence="2" id="KW-1185">Reference proteome</keyword>
<evidence type="ECO:0000313" key="2">
    <source>
        <dbReference type="Proteomes" id="UP000537260"/>
    </source>
</evidence>
<accession>A0A7Z0EG23</accession>
<comment type="caution">
    <text evidence="1">The sequence shown here is derived from an EMBL/GenBank/DDBJ whole genome shotgun (WGS) entry which is preliminary data.</text>
</comment>
<organism evidence="1 2">
    <name type="scientific">Glaciibacter psychrotolerans</name>
    <dbReference type="NCBI Taxonomy" id="670054"/>
    <lineage>
        <taxon>Bacteria</taxon>
        <taxon>Bacillati</taxon>
        <taxon>Actinomycetota</taxon>
        <taxon>Actinomycetes</taxon>
        <taxon>Micrococcales</taxon>
        <taxon>Microbacteriaceae</taxon>
        <taxon>Glaciibacter</taxon>
    </lineage>
</organism>
<name>A0A7Z0EG23_9MICO</name>